<keyword evidence="3" id="KW-1185">Reference proteome</keyword>
<dbReference type="AlphaFoldDB" id="A0A975HIW6"/>
<dbReference type="RefSeq" id="WP_208832657.1">
    <property type="nucleotide sequence ID" value="NZ_CP072110.1"/>
</dbReference>
<dbReference type="EMBL" id="CP072110">
    <property type="protein sequence ID" value="QTH64603.1"/>
    <property type="molecule type" value="Genomic_DNA"/>
</dbReference>
<evidence type="ECO:0000313" key="2">
    <source>
        <dbReference type="EMBL" id="QTH64603.1"/>
    </source>
</evidence>
<feature type="signal peptide" evidence="1">
    <location>
        <begin position="1"/>
        <end position="30"/>
    </location>
</feature>
<accession>A0A975HIW6</accession>
<name>A0A975HIW6_9GAMM</name>
<gene>
    <name evidence="2" type="ORF">J1N51_03800</name>
</gene>
<keyword evidence="1" id="KW-0732">Signal</keyword>
<dbReference type="KEGG" id="psym:J1N51_03800"/>
<proteinExistence type="predicted"/>
<dbReference type="Proteomes" id="UP000682739">
    <property type="component" value="Chromosome"/>
</dbReference>
<evidence type="ECO:0008006" key="4">
    <source>
        <dbReference type="Google" id="ProtNLM"/>
    </source>
</evidence>
<organism evidence="2 3">
    <name type="scientific">Psychrosphaera ytuae</name>
    <dbReference type="NCBI Taxonomy" id="2820710"/>
    <lineage>
        <taxon>Bacteria</taxon>
        <taxon>Pseudomonadati</taxon>
        <taxon>Pseudomonadota</taxon>
        <taxon>Gammaproteobacteria</taxon>
        <taxon>Alteromonadales</taxon>
        <taxon>Pseudoalteromonadaceae</taxon>
        <taxon>Psychrosphaera</taxon>
    </lineage>
</organism>
<evidence type="ECO:0000256" key="1">
    <source>
        <dbReference type="SAM" id="SignalP"/>
    </source>
</evidence>
<feature type="chain" id="PRO_5037193411" description="Outer membrane protein beta-barrel domain-containing protein" evidence="1">
    <location>
        <begin position="31"/>
        <end position="207"/>
    </location>
</feature>
<reference evidence="2" key="1">
    <citation type="submission" date="2021-03" db="EMBL/GenBank/DDBJ databases">
        <title>Description of Psychrosphaera ytuae sp. nov. isolated from deep sea sediment of South China Sea.</title>
        <authorList>
            <person name="Zhang J."/>
            <person name="Xu X.-D."/>
        </authorList>
    </citation>
    <scope>NUCLEOTIDE SEQUENCE</scope>
    <source>
        <strain evidence="2">MTZ26</strain>
    </source>
</reference>
<evidence type="ECO:0000313" key="3">
    <source>
        <dbReference type="Proteomes" id="UP000682739"/>
    </source>
</evidence>
<sequence>MLKTLPQITKKYLLCSLLTLITAISFSSYASSSEDELSDWQIRDVTWRFDVGASLLKLKVIDDFSAPPPEYGDTELSPLMGLALLKRMGEHSIIGTKVELQRINGALLTAFRAIDYRYILNSQWQLGAFIGAAKYDFRSPAYGYTAGFGGFYRPPHWKKWSIGMEVQFMDKLARDKIHPDDKPSTPATGPDTFTNMAGVSLTFSRYF</sequence>
<protein>
    <recommendedName>
        <fullName evidence="4">Outer membrane protein beta-barrel domain-containing protein</fullName>
    </recommendedName>
</protein>